<gene>
    <name evidence="2" type="ORF">EOD42_11785</name>
</gene>
<evidence type="ECO:0000313" key="2">
    <source>
        <dbReference type="EMBL" id="RVT97064.1"/>
    </source>
</evidence>
<organism evidence="2 3">
    <name type="scientific">Rhodovarius crocodyli</name>
    <dbReference type="NCBI Taxonomy" id="1979269"/>
    <lineage>
        <taxon>Bacteria</taxon>
        <taxon>Pseudomonadati</taxon>
        <taxon>Pseudomonadota</taxon>
        <taxon>Alphaproteobacteria</taxon>
        <taxon>Acetobacterales</taxon>
        <taxon>Roseomonadaceae</taxon>
        <taxon>Rhodovarius</taxon>
    </lineage>
</organism>
<dbReference type="EMBL" id="SACL01000003">
    <property type="protein sequence ID" value="RVT97064.1"/>
    <property type="molecule type" value="Genomic_DNA"/>
</dbReference>
<accession>A0A437MHD7</accession>
<dbReference type="Gene3D" id="3.10.450.40">
    <property type="match status" value="1"/>
</dbReference>
<feature type="domain" description="PepSY" evidence="1">
    <location>
        <begin position="86"/>
        <end position="137"/>
    </location>
</feature>
<dbReference type="InterPro" id="IPR025711">
    <property type="entry name" value="PepSY"/>
</dbReference>
<dbReference type="OrthoDB" id="8478748at2"/>
<comment type="caution">
    <text evidence="2">The sequence shown here is derived from an EMBL/GenBank/DDBJ whole genome shotgun (WGS) entry which is preliminary data.</text>
</comment>
<reference evidence="2 3" key="1">
    <citation type="submission" date="2019-01" db="EMBL/GenBank/DDBJ databases">
        <authorList>
            <person name="Chen W.-M."/>
        </authorList>
    </citation>
    <scope>NUCLEOTIDE SEQUENCE [LARGE SCALE GENOMIC DNA]</scope>
    <source>
        <strain evidence="2 3">CCP-6</strain>
    </source>
</reference>
<evidence type="ECO:0000259" key="1">
    <source>
        <dbReference type="Pfam" id="PF03413"/>
    </source>
</evidence>
<proteinExistence type="predicted"/>
<dbReference type="Proteomes" id="UP000282957">
    <property type="component" value="Unassembled WGS sequence"/>
</dbReference>
<sequence length="141" mass="15283">MPGSAVQVRPPLPIFPHMHASVPSASWRSPARRVTLAARAMLYLALSLLLALTATAHAGEGRHGRRLSHDRARAAVAEGRILPLADIMARLRPGLEARVIEVELEEHHGALVYEMRAVTPEGRLLDIEVDAATGRLLRGGE</sequence>
<dbReference type="Pfam" id="PF03413">
    <property type="entry name" value="PepSY"/>
    <property type="match status" value="1"/>
</dbReference>
<name>A0A437MHD7_9PROT</name>
<evidence type="ECO:0000313" key="3">
    <source>
        <dbReference type="Proteomes" id="UP000282957"/>
    </source>
</evidence>
<dbReference type="AlphaFoldDB" id="A0A437MHD7"/>
<protein>
    <recommendedName>
        <fullName evidence="1">PepSY domain-containing protein</fullName>
    </recommendedName>
</protein>
<keyword evidence="3" id="KW-1185">Reference proteome</keyword>